<dbReference type="InterPro" id="IPR015819">
    <property type="entry name" value="Lipid_transp_b-sht_shell"/>
</dbReference>
<dbReference type="Pfam" id="PF01347">
    <property type="entry name" value="Vitellogenin_N"/>
    <property type="match status" value="1"/>
</dbReference>
<dbReference type="EMBL" id="FJ646565">
    <property type="protein sequence ID" value="ACV04918.1"/>
    <property type="molecule type" value="mRNA"/>
</dbReference>
<dbReference type="InterPro" id="IPR050733">
    <property type="entry name" value="Vitellogenin/Apolipophorin"/>
</dbReference>
<name>K7N7V1_PERCI</name>
<dbReference type="GO" id="GO:0005319">
    <property type="term" value="F:lipid transporter activity"/>
    <property type="evidence" value="ECO:0007669"/>
    <property type="project" value="InterPro"/>
</dbReference>
<feature type="region of interest" description="Disordered" evidence="4">
    <location>
        <begin position="147"/>
        <end position="193"/>
    </location>
</feature>
<reference evidence="6" key="1">
    <citation type="submission" date="2009-01" db="EMBL/GenBank/DDBJ databases">
        <authorList>
            <person name="Greenspan B."/>
        </authorList>
    </citation>
    <scope>NUCLEOTIDE SEQUENCE</scope>
    <source>
        <tissue evidence="6">Gonad</tissue>
    </source>
</reference>
<feature type="non-terminal residue" evidence="6">
    <location>
        <position position="267"/>
    </location>
</feature>
<evidence type="ECO:0000256" key="3">
    <source>
        <dbReference type="PROSITE-ProRule" id="PRU00557"/>
    </source>
</evidence>
<evidence type="ECO:0000256" key="1">
    <source>
        <dbReference type="ARBA" id="ARBA00022729"/>
    </source>
</evidence>
<proteinExistence type="evidence at transcript level"/>
<comment type="caution">
    <text evidence="3">Lacks conserved residue(s) required for the propagation of feature annotation.</text>
</comment>
<dbReference type="InterPro" id="IPR001747">
    <property type="entry name" value="Vitellogenin_N"/>
</dbReference>
<sequence length="267" mass="31252">ERRSTSRKDRLVELNRYRLSPVDYYKVMEPSVVGDCETSYYIETDIPKENDKYMYLTKVRNYLNCLERPFYSRSIYNAIRCAQCESERTEPFKSASQVRYVMKGDNRRFMVYSAIGECQHVFTPYSPDGGNVATYINQTFVLVDQNDIQRPIPGPQRPKPYRKGLQAESDQEDQPKSPLTSKPLSGAPRRNPEERKQLIMRYVDMIVAYSKEDVKEEATSMTFTLADELRNADSALLRDVWGSYNEGRDKSNDEKYYKWKLMVDLLP</sequence>
<evidence type="ECO:0000256" key="2">
    <source>
        <dbReference type="ARBA" id="ARBA00022761"/>
    </source>
</evidence>
<evidence type="ECO:0000259" key="5">
    <source>
        <dbReference type="PROSITE" id="PS51211"/>
    </source>
</evidence>
<dbReference type="AlphaFoldDB" id="K7N7V1"/>
<dbReference type="Gene3D" id="2.30.230.10">
    <property type="entry name" value="Lipovitellin, beta-sheet shell regions, chain A"/>
    <property type="match status" value="1"/>
</dbReference>
<protein>
    <submittedName>
        <fullName evidence="6">Vitellogenin-like protein</fullName>
    </submittedName>
</protein>
<accession>K7N7V1</accession>
<dbReference type="SUPFAM" id="SSF56968">
    <property type="entry name" value="Lipovitellin-phosvitin complex, beta-sheet shell regions"/>
    <property type="match status" value="1"/>
</dbReference>
<feature type="non-terminal residue" evidence="6">
    <location>
        <position position="1"/>
    </location>
</feature>
<dbReference type="PANTHER" id="PTHR23345:SF15">
    <property type="entry name" value="VITELLOGENIN 1-RELATED"/>
    <property type="match status" value="1"/>
</dbReference>
<organism evidence="6">
    <name type="scientific">Perna canaliculus</name>
    <name type="common">Green-lipped mussel</name>
    <dbReference type="NCBI Taxonomy" id="38949"/>
    <lineage>
        <taxon>Eukaryota</taxon>
        <taxon>Metazoa</taxon>
        <taxon>Spiralia</taxon>
        <taxon>Lophotrochozoa</taxon>
        <taxon>Mollusca</taxon>
        <taxon>Bivalvia</taxon>
        <taxon>Autobranchia</taxon>
        <taxon>Pteriomorphia</taxon>
        <taxon>Mytilida</taxon>
        <taxon>Mytiloidea</taxon>
        <taxon>Mytilidae</taxon>
        <taxon>Mytilinae</taxon>
        <taxon>Perna</taxon>
    </lineage>
</organism>
<feature type="domain" description="Vitellogenin" evidence="5">
    <location>
        <begin position="1"/>
        <end position="267"/>
    </location>
</feature>
<keyword evidence="3" id="KW-1015">Disulfide bond</keyword>
<feature type="disulfide bond" evidence="3">
    <location>
        <begin position="81"/>
        <end position="84"/>
    </location>
</feature>
<evidence type="ECO:0000313" key="6">
    <source>
        <dbReference type="EMBL" id="ACV04918.1"/>
    </source>
</evidence>
<keyword evidence="1" id="KW-0732">Signal</keyword>
<dbReference type="PANTHER" id="PTHR23345">
    <property type="entry name" value="VITELLOGENIN-RELATED"/>
    <property type="match status" value="1"/>
</dbReference>
<keyword evidence="2" id="KW-0758">Storage protein</keyword>
<dbReference type="PROSITE" id="PS51211">
    <property type="entry name" value="VITELLOGENIN"/>
    <property type="match status" value="1"/>
</dbReference>
<dbReference type="InterPro" id="IPR015816">
    <property type="entry name" value="Vitellinogen_b-sht_N"/>
</dbReference>
<evidence type="ECO:0000256" key="4">
    <source>
        <dbReference type="SAM" id="MobiDB-lite"/>
    </source>
</evidence>